<proteinExistence type="predicted"/>
<accession>A0A8S5UUA4</accession>
<dbReference type="EMBL" id="BK016141">
    <property type="protein sequence ID" value="DAF98063.1"/>
    <property type="molecule type" value="Genomic_DNA"/>
</dbReference>
<organism evidence="1">
    <name type="scientific">Siphoviridae sp. ctGsX68</name>
    <dbReference type="NCBI Taxonomy" id="2825417"/>
    <lineage>
        <taxon>Viruses</taxon>
        <taxon>Duplodnaviria</taxon>
        <taxon>Heunggongvirae</taxon>
        <taxon>Uroviricota</taxon>
        <taxon>Caudoviricetes</taxon>
    </lineage>
</organism>
<protein>
    <submittedName>
        <fullName evidence="1">Uncharacterized protein</fullName>
    </submittedName>
</protein>
<evidence type="ECO:0000313" key="1">
    <source>
        <dbReference type="EMBL" id="DAF98063.1"/>
    </source>
</evidence>
<reference evidence="1" key="1">
    <citation type="journal article" date="2021" name="Proc. Natl. Acad. Sci. U.S.A.">
        <title>A Catalog of Tens of Thousands of Viruses from Human Metagenomes Reveals Hidden Associations with Chronic Diseases.</title>
        <authorList>
            <person name="Tisza M.J."/>
            <person name="Buck C.B."/>
        </authorList>
    </citation>
    <scope>NUCLEOTIDE SEQUENCE</scope>
    <source>
        <strain evidence="1">CtGsX68</strain>
    </source>
</reference>
<name>A0A8S5UUA4_9CAUD</name>
<sequence>MILHIHIYCKSLFIFFFKIFVPRQFPRAG</sequence>